<evidence type="ECO:0000256" key="1">
    <source>
        <dbReference type="ARBA" id="ARBA00023015"/>
    </source>
</evidence>
<dbReference type="Proteomes" id="UP000663801">
    <property type="component" value="Unassembled WGS sequence"/>
</dbReference>
<dbReference type="CDD" id="cd07377">
    <property type="entry name" value="WHTH_GntR"/>
    <property type="match status" value="1"/>
</dbReference>
<comment type="caution">
    <text evidence="5">The sequence shown here is derived from an EMBL/GenBank/DDBJ whole genome shotgun (WGS) entry which is preliminary data.</text>
</comment>
<dbReference type="Pfam" id="PF07729">
    <property type="entry name" value="FCD"/>
    <property type="match status" value="1"/>
</dbReference>
<dbReference type="SUPFAM" id="SSF46785">
    <property type="entry name" value="Winged helix' DNA-binding domain"/>
    <property type="match status" value="1"/>
</dbReference>
<evidence type="ECO:0000313" key="5">
    <source>
        <dbReference type="EMBL" id="MBM9477875.1"/>
    </source>
</evidence>
<evidence type="ECO:0000259" key="4">
    <source>
        <dbReference type="PROSITE" id="PS50949"/>
    </source>
</evidence>
<dbReference type="AlphaFoldDB" id="A0A938YHN7"/>
<keyword evidence="3" id="KW-0804">Transcription</keyword>
<organism evidence="5 6">
    <name type="scientific">Nakamurella flavida</name>
    <dbReference type="NCBI Taxonomy" id="363630"/>
    <lineage>
        <taxon>Bacteria</taxon>
        <taxon>Bacillati</taxon>
        <taxon>Actinomycetota</taxon>
        <taxon>Actinomycetes</taxon>
        <taxon>Nakamurellales</taxon>
        <taxon>Nakamurellaceae</taxon>
        <taxon>Nakamurella</taxon>
    </lineage>
</organism>
<feature type="domain" description="HTH gntR-type" evidence="4">
    <location>
        <begin position="7"/>
        <end position="75"/>
    </location>
</feature>
<dbReference type="EMBL" id="JAERWL010000014">
    <property type="protein sequence ID" value="MBM9477875.1"/>
    <property type="molecule type" value="Genomic_DNA"/>
</dbReference>
<evidence type="ECO:0000256" key="3">
    <source>
        <dbReference type="ARBA" id="ARBA00023163"/>
    </source>
</evidence>
<dbReference type="PANTHER" id="PTHR43537:SF5">
    <property type="entry name" value="UXU OPERON TRANSCRIPTIONAL REGULATOR"/>
    <property type="match status" value="1"/>
</dbReference>
<sequence>MPGQGNRRQQFDPQEEIKQVILRRRSSAGAPIPTETELMAELGVSRTTVREALKGLQARGIVEVQHGRGMFVGRMSLDSLVDGLSFHGRLDQHRNDLSTAAELVDVREILESALITRVATMAEPRLLAALEATVDEMEAAVQQGRPIQHADRRFHEQLYSQLGNTLVLQLVQAFWDVLDAVRPQLPSGTSDPGADAAHHRAILDRVKAGDAEGARAAMTEHFRGTHEWIEGSLADAERDPA</sequence>
<dbReference type="InterPro" id="IPR011711">
    <property type="entry name" value="GntR_C"/>
</dbReference>
<protein>
    <submittedName>
        <fullName evidence="5">FadR family transcriptional regulator</fullName>
    </submittedName>
</protein>
<dbReference type="InterPro" id="IPR036388">
    <property type="entry name" value="WH-like_DNA-bd_sf"/>
</dbReference>
<dbReference type="InterPro" id="IPR000524">
    <property type="entry name" value="Tscrpt_reg_HTH_GntR"/>
</dbReference>
<proteinExistence type="predicted"/>
<dbReference type="GO" id="GO:0003700">
    <property type="term" value="F:DNA-binding transcription factor activity"/>
    <property type="evidence" value="ECO:0007669"/>
    <property type="project" value="InterPro"/>
</dbReference>
<keyword evidence="6" id="KW-1185">Reference proteome</keyword>
<dbReference type="GO" id="GO:0003677">
    <property type="term" value="F:DNA binding"/>
    <property type="evidence" value="ECO:0007669"/>
    <property type="project" value="UniProtKB-KW"/>
</dbReference>
<dbReference type="Pfam" id="PF00392">
    <property type="entry name" value="GntR"/>
    <property type="match status" value="1"/>
</dbReference>
<accession>A0A938YHN7</accession>
<name>A0A938YHN7_9ACTN</name>
<dbReference type="RefSeq" id="WP_205258000.1">
    <property type="nucleotide sequence ID" value="NZ_BAAAPV010000002.1"/>
</dbReference>
<dbReference type="SUPFAM" id="SSF48008">
    <property type="entry name" value="GntR ligand-binding domain-like"/>
    <property type="match status" value="1"/>
</dbReference>
<keyword evidence="2" id="KW-0238">DNA-binding</keyword>
<dbReference type="Gene3D" id="1.10.10.10">
    <property type="entry name" value="Winged helix-like DNA-binding domain superfamily/Winged helix DNA-binding domain"/>
    <property type="match status" value="1"/>
</dbReference>
<dbReference type="PRINTS" id="PR00035">
    <property type="entry name" value="HTHGNTR"/>
</dbReference>
<dbReference type="PROSITE" id="PS50949">
    <property type="entry name" value="HTH_GNTR"/>
    <property type="match status" value="1"/>
</dbReference>
<gene>
    <name evidence="5" type="ORF">JL107_15615</name>
</gene>
<evidence type="ECO:0000313" key="6">
    <source>
        <dbReference type="Proteomes" id="UP000663801"/>
    </source>
</evidence>
<evidence type="ECO:0000256" key="2">
    <source>
        <dbReference type="ARBA" id="ARBA00023125"/>
    </source>
</evidence>
<keyword evidence="1" id="KW-0805">Transcription regulation</keyword>
<dbReference type="InterPro" id="IPR008920">
    <property type="entry name" value="TF_FadR/GntR_C"/>
</dbReference>
<dbReference type="InterPro" id="IPR036390">
    <property type="entry name" value="WH_DNA-bd_sf"/>
</dbReference>
<dbReference type="SMART" id="SM00895">
    <property type="entry name" value="FCD"/>
    <property type="match status" value="1"/>
</dbReference>
<dbReference type="SMART" id="SM00345">
    <property type="entry name" value="HTH_GNTR"/>
    <property type="match status" value="1"/>
</dbReference>
<dbReference type="PANTHER" id="PTHR43537">
    <property type="entry name" value="TRANSCRIPTIONAL REGULATOR, GNTR FAMILY"/>
    <property type="match status" value="1"/>
</dbReference>
<reference evidence="5" key="1">
    <citation type="submission" date="2021-01" db="EMBL/GenBank/DDBJ databases">
        <title>KCTC 19127 draft genome.</title>
        <authorList>
            <person name="An D."/>
        </authorList>
    </citation>
    <scope>NUCLEOTIDE SEQUENCE</scope>
    <source>
        <strain evidence="5">KCTC 19127</strain>
    </source>
</reference>
<dbReference type="Gene3D" id="1.20.120.530">
    <property type="entry name" value="GntR ligand-binding domain-like"/>
    <property type="match status" value="1"/>
</dbReference>